<evidence type="ECO:0000256" key="7">
    <source>
        <dbReference type="SAM" id="Phobius"/>
    </source>
</evidence>
<organism evidence="10 11">
    <name type="scientific">Corynebacterium canis</name>
    <dbReference type="NCBI Taxonomy" id="679663"/>
    <lineage>
        <taxon>Bacteria</taxon>
        <taxon>Bacillati</taxon>
        <taxon>Actinomycetota</taxon>
        <taxon>Actinomycetes</taxon>
        <taxon>Mycobacteriales</taxon>
        <taxon>Corynebacteriaceae</taxon>
        <taxon>Corynebacterium</taxon>
    </lineage>
</organism>
<keyword evidence="4 10" id="KW-0067">ATP-binding</keyword>
<dbReference type="PANTHER" id="PTHR24221:SF590">
    <property type="entry name" value="COMPONENT LINKED WITH THE ASSEMBLY OF CYTOCHROME' TRANSPORT TRANSMEMBRANE ATP-BINDING PROTEIN ABC TRANSPORTER CYDD-RELATED"/>
    <property type="match status" value="1"/>
</dbReference>
<evidence type="ECO:0000256" key="5">
    <source>
        <dbReference type="ARBA" id="ARBA00022989"/>
    </source>
</evidence>
<evidence type="ECO:0000313" key="11">
    <source>
        <dbReference type="Proteomes" id="UP000320791"/>
    </source>
</evidence>
<dbReference type="PROSITE" id="PS00211">
    <property type="entry name" value="ABC_TRANSPORTER_1"/>
    <property type="match status" value="1"/>
</dbReference>
<dbReference type="EMBL" id="VOHM01000043">
    <property type="protein sequence ID" value="TWT17304.1"/>
    <property type="molecule type" value="Genomic_DNA"/>
</dbReference>
<dbReference type="Pfam" id="PF00664">
    <property type="entry name" value="ABC_membrane"/>
    <property type="match status" value="1"/>
</dbReference>
<evidence type="ECO:0000256" key="2">
    <source>
        <dbReference type="ARBA" id="ARBA00022692"/>
    </source>
</evidence>
<dbReference type="GO" id="GO:0140359">
    <property type="term" value="F:ABC-type transporter activity"/>
    <property type="evidence" value="ECO:0007669"/>
    <property type="project" value="InterPro"/>
</dbReference>
<feature type="transmembrane region" description="Helical" evidence="7">
    <location>
        <begin position="62"/>
        <end position="87"/>
    </location>
</feature>
<dbReference type="InterPro" id="IPR011527">
    <property type="entry name" value="ABC1_TM_dom"/>
</dbReference>
<dbReference type="InterPro" id="IPR003593">
    <property type="entry name" value="AAA+_ATPase"/>
</dbReference>
<gene>
    <name evidence="10" type="ORF">FRX94_12600</name>
</gene>
<evidence type="ECO:0000256" key="4">
    <source>
        <dbReference type="ARBA" id="ARBA00022840"/>
    </source>
</evidence>
<dbReference type="Proteomes" id="UP000320791">
    <property type="component" value="Unassembled WGS sequence"/>
</dbReference>
<dbReference type="InterPro" id="IPR036640">
    <property type="entry name" value="ABC1_TM_sf"/>
</dbReference>
<dbReference type="CDD" id="cd03228">
    <property type="entry name" value="ABCC_MRP_Like"/>
    <property type="match status" value="1"/>
</dbReference>
<dbReference type="SUPFAM" id="SSF52540">
    <property type="entry name" value="P-loop containing nucleoside triphosphate hydrolases"/>
    <property type="match status" value="1"/>
</dbReference>
<dbReference type="GO" id="GO:0005886">
    <property type="term" value="C:plasma membrane"/>
    <property type="evidence" value="ECO:0007669"/>
    <property type="project" value="UniProtKB-SubCell"/>
</dbReference>
<proteinExistence type="predicted"/>
<evidence type="ECO:0000256" key="3">
    <source>
        <dbReference type="ARBA" id="ARBA00022741"/>
    </source>
</evidence>
<name>A0A5C5TTM2_9CORY</name>
<keyword evidence="2 7" id="KW-0812">Transmembrane</keyword>
<dbReference type="AlphaFoldDB" id="A0A5C5TTM2"/>
<feature type="domain" description="ABC transporter" evidence="8">
    <location>
        <begin position="346"/>
        <end position="588"/>
    </location>
</feature>
<dbReference type="OrthoDB" id="9806127at2"/>
<keyword evidence="6 7" id="KW-0472">Membrane</keyword>
<dbReference type="PANTHER" id="PTHR24221">
    <property type="entry name" value="ATP-BINDING CASSETTE SUB-FAMILY B"/>
    <property type="match status" value="1"/>
</dbReference>
<comment type="caution">
    <text evidence="10">The sequence shown here is derived from an EMBL/GenBank/DDBJ whole genome shotgun (WGS) entry which is preliminary data.</text>
</comment>
<protein>
    <submittedName>
        <fullName evidence="10">ATP-binding cassette domain-containing protein</fullName>
    </submittedName>
</protein>
<dbReference type="InterPro" id="IPR027417">
    <property type="entry name" value="P-loop_NTPase"/>
</dbReference>
<keyword evidence="11" id="KW-1185">Reference proteome</keyword>
<feature type="domain" description="ABC transmembrane type-1" evidence="9">
    <location>
        <begin position="30"/>
        <end position="306"/>
    </location>
</feature>
<keyword evidence="3" id="KW-0547">Nucleotide-binding</keyword>
<dbReference type="PROSITE" id="PS50929">
    <property type="entry name" value="ABC_TM1F"/>
    <property type="match status" value="1"/>
</dbReference>
<dbReference type="Gene3D" id="3.40.50.300">
    <property type="entry name" value="P-loop containing nucleotide triphosphate hydrolases"/>
    <property type="match status" value="1"/>
</dbReference>
<evidence type="ECO:0000259" key="9">
    <source>
        <dbReference type="PROSITE" id="PS50929"/>
    </source>
</evidence>
<dbReference type="SMART" id="SM00382">
    <property type="entry name" value="AAA"/>
    <property type="match status" value="1"/>
</dbReference>
<evidence type="ECO:0000256" key="6">
    <source>
        <dbReference type="ARBA" id="ARBA00023136"/>
    </source>
</evidence>
<dbReference type="InterPro" id="IPR003439">
    <property type="entry name" value="ABC_transporter-like_ATP-bd"/>
</dbReference>
<evidence type="ECO:0000259" key="8">
    <source>
        <dbReference type="PROSITE" id="PS50893"/>
    </source>
</evidence>
<dbReference type="Pfam" id="PF00005">
    <property type="entry name" value="ABC_tran"/>
    <property type="match status" value="1"/>
</dbReference>
<dbReference type="PROSITE" id="PS50893">
    <property type="entry name" value="ABC_TRANSPORTER_2"/>
    <property type="match status" value="1"/>
</dbReference>
<feature type="transmembrane region" description="Helical" evidence="7">
    <location>
        <begin position="21"/>
        <end position="42"/>
    </location>
</feature>
<dbReference type="InterPro" id="IPR039421">
    <property type="entry name" value="Type_1_exporter"/>
</dbReference>
<dbReference type="GO" id="GO:0016887">
    <property type="term" value="F:ATP hydrolysis activity"/>
    <property type="evidence" value="ECO:0007669"/>
    <property type="project" value="InterPro"/>
</dbReference>
<accession>A0A5C5TTM2</accession>
<keyword evidence="5 7" id="KW-1133">Transmembrane helix</keyword>
<dbReference type="RefSeq" id="WP_146325694.1">
    <property type="nucleotide sequence ID" value="NZ_BAABLR010000055.1"/>
</dbReference>
<dbReference type="Gene3D" id="1.20.1560.10">
    <property type="entry name" value="ABC transporter type 1, transmembrane domain"/>
    <property type="match status" value="1"/>
</dbReference>
<reference evidence="10 11" key="1">
    <citation type="submission" date="2019-08" db="EMBL/GenBank/DDBJ databases">
        <authorList>
            <person name="Lei W."/>
        </authorList>
    </citation>
    <scope>NUCLEOTIDE SEQUENCE [LARGE SCALE GENOMIC DNA]</scope>
    <source>
        <strain evidence="10 11">CCUG 58627</strain>
    </source>
</reference>
<evidence type="ECO:0000313" key="10">
    <source>
        <dbReference type="EMBL" id="TWT17304.1"/>
    </source>
</evidence>
<dbReference type="SUPFAM" id="SSF90123">
    <property type="entry name" value="ABC transporter transmembrane region"/>
    <property type="match status" value="1"/>
</dbReference>
<dbReference type="GO" id="GO:0005524">
    <property type="term" value="F:ATP binding"/>
    <property type="evidence" value="ECO:0007669"/>
    <property type="project" value="UniProtKB-KW"/>
</dbReference>
<evidence type="ECO:0000256" key="1">
    <source>
        <dbReference type="ARBA" id="ARBA00004651"/>
    </source>
</evidence>
<dbReference type="InterPro" id="IPR017871">
    <property type="entry name" value="ABC_transporter-like_CS"/>
</dbReference>
<comment type="subcellular location">
    <subcellularLocation>
        <location evidence="1">Cell membrane</location>
        <topology evidence="1">Multi-pass membrane protein</topology>
    </subcellularLocation>
</comment>
<feature type="transmembrane region" description="Helical" evidence="7">
    <location>
        <begin position="166"/>
        <end position="184"/>
    </location>
</feature>
<sequence>MSTKRAPLWQRQLTVLRIAGVGVKILIPPILLGLVLSAAYVGQAFISSAIFTELVGPRDMETIVYLIVVLAVFLIAIPLLGIAKAFLINRVGLILKRNLRRAILNDIDARGPMRLSSQRAGNLESLMVDGVEAIEPYYGSYLPQIAVTTITAAAICVWIATVSPLIAVVLFVCAVITFLIPRLWDRVLAEKGQEHWTAYAELNSDFVDAMTGMTTLKAFGAAEHFGNQLAVKSRELLRSTLSQLRVSLGETGASATMMVLSPAIALLIGVLQVRAGMYPVTYLFFITLLSMEVFRPLRDLANAFHSGYFGLSAANQIYSTLDLDSSRPPAARHDLLALPADEAATIEVKDLGYRYDNAASDALHGVNLHIPQGQFVAIVGGSGSGKSTLLGLMLGFDAPHAGNVTVGGISAEHLDIVSTISLVPQNPVIFPGKIEEILNEANPNANTSDMLTALTIAHAANFRTESADSAQVRIASTKDLELVIDESAANISGGQKQRLAMARALVRKPRVLILDESTSALDSRVEKEIITMLRKQMPTMTLILVTHRMDVAQLADHVVVLGQGTICEQGSPIELLQHETEFARMVSNSSSGASRATAN</sequence>